<name>A0A1L9UWR5_ASPBC</name>
<dbReference type="InterPro" id="IPR036397">
    <property type="entry name" value="RNaseH_sf"/>
</dbReference>
<reference evidence="4" key="1">
    <citation type="journal article" date="2017" name="Genome Biol.">
        <title>Comparative genomics reveals high biological diversity and specific adaptations in the industrially and medically important fungal genus Aspergillus.</title>
        <authorList>
            <person name="de Vries R.P."/>
            <person name="Riley R."/>
            <person name="Wiebenga A."/>
            <person name="Aguilar-Osorio G."/>
            <person name="Amillis S."/>
            <person name="Uchima C.A."/>
            <person name="Anderluh G."/>
            <person name="Asadollahi M."/>
            <person name="Askin M."/>
            <person name="Barry K."/>
            <person name="Battaglia E."/>
            <person name="Bayram O."/>
            <person name="Benocci T."/>
            <person name="Braus-Stromeyer S.A."/>
            <person name="Caldana C."/>
            <person name="Canovas D."/>
            <person name="Cerqueira G.C."/>
            <person name="Chen F."/>
            <person name="Chen W."/>
            <person name="Choi C."/>
            <person name="Clum A."/>
            <person name="Dos Santos R.A."/>
            <person name="Damasio A.R."/>
            <person name="Diallinas G."/>
            <person name="Emri T."/>
            <person name="Fekete E."/>
            <person name="Flipphi M."/>
            <person name="Freyberg S."/>
            <person name="Gallo A."/>
            <person name="Gournas C."/>
            <person name="Habgood R."/>
            <person name="Hainaut M."/>
            <person name="Harispe M.L."/>
            <person name="Henrissat B."/>
            <person name="Hilden K.S."/>
            <person name="Hope R."/>
            <person name="Hossain A."/>
            <person name="Karabika E."/>
            <person name="Karaffa L."/>
            <person name="Karanyi Z."/>
            <person name="Krasevec N."/>
            <person name="Kuo A."/>
            <person name="Kusch H."/>
            <person name="LaButti K."/>
            <person name="Lagendijk E.L."/>
            <person name="Lapidus A."/>
            <person name="Levasseur A."/>
            <person name="Lindquist E."/>
            <person name="Lipzen A."/>
            <person name="Logrieco A.F."/>
            <person name="MacCabe A."/>
            <person name="Maekelae M.R."/>
            <person name="Malavazi I."/>
            <person name="Melin P."/>
            <person name="Meyer V."/>
            <person name="Mielnichuk N."/>
            <person name="Miskei M."/>
            <person name="Molnar A.P."/>
            <person name="Mule G."/>
            <person name="Ngan C.Y."/>
            <person name="Orejas M."/>
            <person name="Orosz E."/>
            <person name="Ouedraogo J.P."/>
            <person name="Overkamp K.M."/>
            <person name="Park H.-S."/>
            <person name="Perrone G."/>
            <person name="Piumi F."/>
            <person name="Punt P.J."/>
            <person name="Ram A.F."/>
            <person name="Ramon A."/>
            <person name="Rauscher S."/>
            <person name="Record E."/>
            <person name="Riano-Pachon D.M."/>
            <person name="Robert V."/>
            <person name="Roehrig J."/>
            <person name="Ruller R."/>
            <person name="Salamov A."/>
            <person name="Salih N.S."/>
            <person name="Samson R.A."/>
            <person name="Sandor E."/>
            <person name="Sanguinetti M."/>
            <person name="Schuetze T."/>
            <person name="Sepcic K."/>
            <person name="Shelest E."/>
            <person name="Sherlock G."/>
            <person name="Sophianopoulou V."/>
            <person name="Squina F.M."/>
            <person name="Sun H."/>
            <person name="Susca A."/>
            <person name="Todd R.B."/>
            <person name="Tsang A."/>
            <person name="Unkles S.E."/>
            <person name="van de Wiele N."/>
            <person name="van Rossen-Uffink D."/>
            <person name="Oliveira J.V."/>
            <person name="Vesth T.C."/>
            <person name="Visser J."/>
            <person name="Yu J.-H."/>
            <person name="Zhou M."/>
            <person name="Andersen M.R."/>
            <person name="Archer D.B."/>
            <person name="Baker S.E."/>
            <person name="Benoit I."/>
            <person name="Brakhage A.A."/>
            <person name="Braus G.H."/>
            <person name="Fischer R."/>
            <person name="Frisvad J.C."/>
            <person name="Goldman G.H."/>
            <person name="Houbraken J."/>
            <person name="Oakley B."/>
            <person name="Pocsi I."/>
            <person name="Scazzocchio C."/>
            <person name="Seiboth B."/>
            <person name="vanKuyk P.A."/>
            <person name="Wortman J."/>
            <person name="Dyer P.S."/>
            <person name="Grigoriev I.V."/>
        </authorList>
    </citation>
    <scope>NUCLEOTIDE SEQUENCE [LARGE SCALE GENOMIC DNA]</scope>
    <source>
        <strain evidence="4">CBS 101740 / IMI 381727 / IBT 21946</strain>
    </source>
</reference>
<keyword evidence="4" id="KW-1185">Reference proteome</keyword>
<dbReference type="SUPFAM" id="SSF53098">
    <property type="entry name" value="Ribonuclease H-like"/>
    <property type="match status" value="1"/>
</dbReference>
<dbReference type="PANTHER" id="PTHR28083">
    <property type="entry name" value="GOOD FOR FULL DBP5 ACTIVITY PROTEIN 2"/>
    <property type="match status" value="1"/>
</dbReference>
<evidence type="ECO:0000256" key="1">
    <source>
        <dbReference type="SAM" id="MobiDB-lite"/>
    </source>
</evidence>
<accession>A0A1L9UWR5</accession>
<dbReference type="OrthoDB" id="5953249at2759"/>
<dbReference type="PANTHER" id="PTHR28083:SF1">
    <property type="entry name" value="GOOD FOR FULL DBP5 ACTIVITY PROTEIN 2"/>
    <property type="match status" value="1"/>
</dbReference>
<feature type="compositionally biased region" description="Basic and acidic residues" evidence="1">
    <location>
        <begin position="18"/>
        <end position="27"/>
    </location>
</feature>
<gene>
    <name evidence="3" type="ORF">ASPBRDRAFT_203724</name>
</gene>
<feature type="region of interest" description="Disordered" evidence="1">
    <location>
        <begin position="18"/>
        <end position="55"/>
    </location>
</feature>
<sequence>MGPEERLSLLFAQDEELLKMDTGRRPASESWPVHNTGPQTEDSGNPANEPPATIIQDTAQPIQTAPLGRPSPPELPAPVPEDGIDLQCEHVPSPNGQFSPLLAIAKYPYKHIKGSLSQDVSSRFFDAGKFWNRSWDIYFIHAPASLGSRPVLLTPTSGVNSFFQEINSALKCQLSLPTDTSAGLVLSFEDGYPQPVYLGRSTTREAKDQLELQIPAPSSDHDGSSGDMDEVYAAYETMIEAAIEATRNRKRTSKQKQLMRAVKELDMQQMVRRMHCYFGLRPMEDIEGTTDMGDWDTPGTVPTVQPLDATKAVPYPFWREPVFISIDVESNERCHSQVTEVGVSVLDMQGLVGVPPGENGDQWRKCIQSRHLRVREYGHIVNHEFVSGCPGMFQFGESEWVLQRDLVDVVRSSLRLGDALDRRLVLVGHNLSADVKYLKQVGVDVGGFRDQIDTAQMFRKLRKEESVRSLGGVLAKLNIRGWYLHNAGNDARYTMEVLIASFMGKNEEDAV</sequence>
<evidence type="ECO:0000259" key="2">
    <source>
        <dbReference type="Pfam" id="PF21762"/>
    </source>
</evidence>
<dbReference type="Gene3D" id="3.30.420.10">
    <property type="entry name" value="Ribonuclease H-like superfamily/Ribonuclease H"/>
    <property type="match status" value="1"/>
</dbReference>
<feature type="compositionally biased region" description="Polar residues" evidence="1">
    <location>
        <begin position="36"/>
        <end position="46"/>
    </location>
</feature>
<protein>
    <recommendedName>
        <fullName evidence="2">Gfd2/YDR514C-like C-terminal domain-containing protein</fullName>
    </recommendedName>
</protein>
<dbReference type="InterPro" id="IPR048519">
    <property type="entry name" value="Gfd2/YDR514C-like_C"/>
</dbReference>
<dbReference type="VEuPathDB" id="FungiDB:ASPBRDRAFT_203724"/>
<dbReference type="Pfam" id="PF21762">
    <property type="entry name" value="DEDDh_C"/>
    <property type="match status" value="1"/>
</dbReference>
<dbReference type="AlphaFoldDB" id="A0A1L9UWR5"/>
<dbReference type="EMBL" id="KV878680">
    <property type="protein sequence ID" value="OJJ76052.1"/>
    <property type="molecule type" value="Genomic_DNA"/>
</dbReference>
<dbReference type="RefSeq" id="XP_067483299.1">
    <property type="nucleotide sequence ID" value="XM_067621677.1"/>
</dbReference>
<dbReference type="Proteomes" id="UP000184499">
    <property type="component" value="Unassembled WGS sequence"/>
</dbReference>
<organism evidence="3 4">
    <name type="scientific">Aspergillus brasiliensis (strain CBS 101740 / IMI 381727 / IBT 21946)</name>
    <dbReference type="NCBI Taxonomy" id="767769"/>
    <lineage>
        <taxon>Eukaryota</taxon>
        <taxon>Fungi</taxon>
        <taxon>Dikarya</taxon>
        <taxon>Ascomycota</taxon>
        <taxon>Pezizomycotina</taxon>
        <taxon>Eurotiomycetes</taxon>
        <taxon>Eurotiomycetidae</taxon>
        <taxon>Eurotiales</taxon>
        <taxon>Aspergillaceae</taxon>
        <taxon>Aspergillus</taxon>
        <taxon>Aspergillus subgen. Circumdati</taxon>
    </lineage>
</organism>
<dbReference type="GO" id="GO:0005634">
    <property type="term" value="C:nucleus"/>
    <property type="evidence" value="ECO:0007669"/>
    <property type="project" value="TreeGrafter"/>
</dbReference>
<dbReference type="OMA" id="CVDVESY"/>
<evidence type="ECO:0000313" key="3">
    <source>
        <dbReference type="EMBL" id="OJJ76052.1"/>
    </source>
</evidence>
<dbReference type="GO" id="GO:0003676">
    <property type="term" value="F:nucleic acid binding"/>
    <property type="evidence" value="ECO:0007669"/>
    <property type="project" value="InterPro"/>
</dbReference>
<evidence type="ECO:0000313" key="4">
    <source>
        <dbReference type="Proteomes" id="UP000184499"/>
    </source>
</evidence>
<dbReference type="STRING" id="767769.A0A1L9UWR5"/>
<feature type="domain" description="Gfd2/YDR514C-like C-terminal" evidence="2">
    <location>
        <begin position="322"/>
        <end position="500"/>
    </location>
</feature>
<proteinExistence type="predicted"/>
<dbReference type="InterPro" id="IPR040151">
    <property type="entry name" value="Gfd2/YDR514C-like"/>
</dbReference>
<dbReference type="InterPro" id="IPR012337">
    <property type="entry name" value="RNaseH-like_sf"/>
</dbReference>
<dbReference type="GeneID" id="93574165"/>